<evidence type="ECO:0000259" key="7">
    <source>
        <dbReference type="PROSITE" id="PS50109"/>
    </source>
</evidence>
<protein>
    <recommendedName>
        <fullName evidence="2">histidine kinase</fullName>
        <ecNumber evidence="2">2.7.13.3</ecNumber>
    </recommendedName>
</protein>
<keyword evidence="9" id="KW-1185">Reference proteome</keyword>
<evidence type="ECO:0000256" key="6">
    <source>
        <dbReference type="ARBA" id="ARBA00023012"/>
    </source>
</evidence>
<dbReference type="InterPro" id="IPR004358">
    <property type="entry name" value="Sig_transdc_His_kin-like_C"/>
</dbReference>
<organism evidence="8 9">
    <name type="scientific">Mucilaginibacter antarcticus</name>
    <dbReference type="NCBI Taxonomy" id="1855725"/>
    <lineage>
        <taxon>Bacteria</taxon>
        <taxon>Pseudomonadati</taxon>
        <taxon>Bacteroidota</taxon>
        <taxon>Sphingobacteriia</taxon>
        <taxon>Sphingobacteriales</taxon>
        <taxon>Sphingobacteriaceae</taxon>
        <taxon>Mucilaginibacter</taxon>
    </lineage>
</organism>
<dbReference type="PANTHER" id="PTHR45453:SF1">
    <property type="entry name" value="PHOSPHATE REGULON SENSOR PROTEIN PHOR"/>
    <property type="match status" value="1"/>
</dbReference>
<dbReference type="InterPro" id="IPR003594">
    <property type="entry name" value="HATPase_dom"/>
</dbReference>
<dbReference type="SMART" id="SM00387">
    <property type="entry name" value="HATPase_c"/>
    <property type="match status" value="1"/>
</dbReference>
<evidence type="ECO:0000256" key="2">
    <source>
        <dbReference type="ARBA" id="ARBA00012438"/>
    </source>
</evidence>
<evidence type="ECO:0000256" key="5">
    <source>
        <dbReference type="ARBA" id="ARBA00022777"/>
    </source>
</evidence>
<dbReference type="PRINTS" id="PR00344">
    <property type="entry name" value="BCTRLSENSOR"/>
</dbReference>
<dbReference type="EMBL" id="JBHUON010000014">
    <property type="protein sequence ID" value="MFD2865468.1"/>
    <property type="molecule type" value="Genomic_DNA"/>
</dbReference>
<dbReference type="InterPro" id="IPR050351">
    <property type="entry name" value="BphY/WalK/GraS-like"/>
</dbReference>
<evidence type="ECO:0000256" key="3">
    <source>
        <dbReference type="ARBA" id="ARBA00022553"/>
    </source>
</evidence>
<dbReference type="InterPro" id="IPR036890">
    <property type="entry name" value="HATPase_C_sf"/>
</dbReference>
<name>A0ABW5XTL2_9SPHI</name>
<dbReference type="PANTHER" id="PTHR45453">
    <property type="entry name" value="PHOSPHATE REGULON SENSOR PROTEIN PHOR"/>
    <property type="match status" value="1"/>
</dbReference>
<dbReference type="PROSITE" id="PS50109">
    <property type="entry name" value="HIS_KIN"/>
    <property type="match status" value="1"/>
</dbReference>
<dbReference type="EC" id="2.7.13.3" evidence="2"/>
<keyword evidence="3" id="KW-0597">Phosphoprotein</keyword>
<dbReference type="Proteomes" id="UP001597601">
    <property type="component" value="Unassembled WGS sequence"/>
</dbReference>
<proteinExistence type="predicted"/>
<dbReference type="Pfam" id="PF02518">
    <property type="entry name" value="HATPase_c"/>
    <property type="match status" value="1"/>
</dbReference>
<comment type="catalytic activity">
    <reaction evidence="1">
        <text>ATP + protein L-histidine = ADP + protein N-phospho-L-histidine.</text>
        <dbReference type="EC" id="2.7.13.3"/>
    </reaction>
</comment>
<comment type="caution">
    <text evidence="8">The sequence shown here is derived from an EMBL/GenBank/DDBJ whole genome shotgun (WGS) entry which is preliminary data.</text>
</comment>
<dbReference type="InterPro" id="IPR005467">
    <property type="entry name" value="His_kinase_dom"/>
</dbReference>
<sequence>MKTRSYPEHWIIQYPGKEDGYYDHGFLNISRLESGKILIYKHSFNLEELIREIISEAELTVTTHFIQFEPCDPVIVEADSDKLGSVITNLISNAVKYSPMGRVIEIKCEILGQNARVSVRDEGMGVKSTDKEKLFDRYYRVESDHTRNISGFGIGLYLSAEIVHRHNGEIGVESEHGLGSTFYFTLSIEPALNSQNV</sequence>
<evidence type="ECO:0000313" key="9">
    <source>
        <dbReference type="Proteomes" id="UP001597601"/>
    </source>
</evidence>
<reference evidence="9" key="1">
    <citation type="journal article" date="2019" name="Int. J. Syst. Evol. Microbiol.">
        <title>The Global Catalogue of Microorganisms (GCM) 10K type strain sequencing project: providing services to taxonomists for standard genome sequencing and annotation.</title>
        <authorList>
            <consortium name="The Broad Institute Genomics Platform"/>
            <consortium name="The Broad Institute Genome Sequencing Center for Infectious Disease"/>
            <person name="Wu L."/>
            <person name="Ma J."/>
        </authorList>
    </citation>
    <scope>NUCLEOTIDE SEQUENCE [LARGE SCALE GENOMIC DNA]</scope>
    <source>
        <strain evidence="9">KCTC 52232</strain>
    </source>
</reference>
<feature type="domain" description="Histidine kinase" evidence="7">
    <location>
        <begin position="26"/>
        <end position="190"/>
    </location>
</feature>
<keyword evidence="6" id="KW-0902">Two-component regulatory system</keyword>
<accession>A0ABW5XTL2</accession>
<evidence type="ECO:0000313" key="8">
    <source>
        <dbReference type="EMBL" id="MFD2865468.1"/>
    </source>
</evidence>
<dbReference type="GO" id="GO:0016301">
    <property type="term" value="F:kinase activity"/>
    <property type="evidence" value="ECO:0007669"/>
    <property type="project" value="UniProtKB-KW"/>
</dbReference>
<keyword evidence="4" id="KW-0808">Transferase</keyword>
<evidence type="ECO:0000256" key="4">
    <source>
        <dbReference type="ARBA" id="ARBA00022679"/>
    </source>
</evidence>
<dbReference type="Gene3D" id="3.30.565.10">
    <property type="entry name" value="Histidine kinase-like ATPase, C-terminal domain"/>
    <property type="match status" value="1"/>
</dbReference>
<dbReference type="RefSeq" id="WP_377127846.1">
    <property type="nucleotide sequence ID" value="NZ_JBHUON010000014.1"/>
</dbReference>
<evidence type="ECO:0000256" key="1">
    <source>
        <dbReference type="ARBA" id="ARBA00000085"/>
    </source>
</evidence>
<keyword evidence="5 8" id="KW-0418">Kinase</keyword>
<gene>
    <name evidence="8" type="ORF">ACFSYC_12275</name>
</gene>
<dbReference type="SUPFAM" id="SSF55874">
    <property type="entry name" value="ATPase domain of HSP90 chaperone/DNA topoisomerase II/histidine kinase"/>
    <property type="match status" value="1"/>
</dbReference>